<feature type="transmembrane region" description="Helical" evidence="2">
    <location>
        <begin position="300"/>
        <end position="322"/>
    </location>
</feature>
<evidence type="ECO:0000256" key="1">
    <source>
        <dbReference type="SAM" id="MobiDB-lite"/>
    </source>
</evidence>
<reference evidence="4" key="1">
    <citation type="thesis" date="2020" institute="ProQuest LLC" country="789 East Eisenhower Parkway, Ann Arbor, MI, USA">
        <title>Comparative Genomics and Chromosome Evolution.</title>
        <authorList>
            <person name="Mudd A.B."/>
        </authorList>
    </citation>
    <scope>NUCLEOTIDE SEQUENCE</scope>
    <source>
        <strain evidence="4">237g6f4</strain>
        <tissue evidence="4">Blood</tissue>
    </source>
</reference>
<feature type="signal peptide" evidence="3">
    <location>
        <begin position="1"/>
        <end position="16"/>
    </location>
</feature>
<sequence>MRLHFLLLTACAITSADVSTTGGSTKIEEHSTIHVSHPVVSACQPNIFILSEPTRCDKSWFRSSGLCCPPNIFILTQPTRREQPWCRSSGLCRPPNISTSQNLQDVSSHGADQWSLVSNEHLILTQPTRRVSSHGVGPGSDGFPVGGLLGNLMAHAPQDPKHGSGRDSVSEPIIHYSLLVNNTMHITCFSESGPLPLRYKLFINDKLRQEKVVYSPVAANFTISMTPGTQVYLNCTAISPTGEKSSKNETLRVGDPDDSSTTPEEGETDQKDKDTGLEYLIPLQYILTSVTPDVLGRNNLVLIICGPILLVLLVIFIFVSYLRSRKEHHRELETI</sequence>
<gene>
    <name evidence="4" type="ORF">GDO81_012725</name>
</gene>
<evidence type="ECO:0000256" key="2">
    <source>
        <dbReference type="SAM" id="Phobius"/>
    </source>
</evidence>
<keyword evidence="2" id="KW-0472">Membrane</keyword>
<keyword evidence="2" id="KW-1133">Transmembrane helix</keyword>
<proteinExistence type="predicted"/>
<dbReference type="AlphaFoldDB" id="A0AAV7AUB7"/>
<protein>
    <submittedName>
        <fullName evidence="4">Uncharacterized protein</fullName>
    </submittedName>
</protein>
<feature type="chain" id="PRO_5043675452" evidence="3">
    <location>
        <begin position="17"/>
        <end position="335"/>
    </location>
</feature>
<evidence type="ECO:0000313" key="4">
    <source>
        <dbReference type="EMBL" id="KAG8565129.1"/>
    </source>
</evidence>
<keyword evidence="5" id="KW-1185">Reference proteome</keyword>
<evidence type="ECO:0000313" key="5">
    <source>
        <dbReference type="Proteomes" id="UP000824782"/>
    </source>
</evidence>
<evidence type="ECO:0000256" key="3">
    <source>
        <dbReference type="SAM" id="SignalP"/>
    </source>
</evidence>
<name>A0AAV7AUB7_ENGPU</name>
<dbReference type="EMBL" id="WNYA01000006">
    <property type="protein sequence ID" value="KAG8565129.1"/>
    <property type="molecule type" value="Genomic_DNA"/>
</dbReference>
<dbReference type="Proteomes" id="UP000824782">
    <property type="component" value="Unassembled WGS sequence"/>
</dbReference>
<organism evidence="4 5">
    <name type="scientific">Engystomops pustulosus</name>
    <name type="common">Tungara frog</name>
    <name type="synonym">Physalaemus pustulosus</name>
    <dbReference type="NCBI Taxonomy" id="76066"/>
    <lineage>
        <taxon>Eukaryota</taxon>
        <taxon>Metazoa</taxon>
        <taxon>Chordata</taxon>
        <taxon>Craniata</taxon>
        <taxon>Vertebrata</taxon>
        <taxon>Euteleostomi</taxon>
        <taxon>Amphibia</taxon>
        <taxon>Batrachia</taxon>
        <taxon>Anura</taxon>
        <taxon>Neobatrachia</taxon>
        <taxon>Hyloidea</taxon>
        <taxon>Leptodactylidae</taxon>
        <taxon>Leiuperinae</taxon>
        <taxon>Engystomops</taxon>
    </lineage>
</organism>
<accession>A0AAV7AUB7</accession>
<keyword evidence="2" id="KW-0812">Transmembrane</keyword>
<feature type="compositionally biased region" description="Basic and acidic residues" evidence="1">
    <location>
        <begin position="244"/>
        <end position="255"/>
    </location>
</feature>
<feature type="region of interest" description="Disordered" evidence="1">
    <location>
        <begin position="242"/>
        <end position="273"/>
    </location>
</feature>
<comment type="caution">
    <text evidence="4">The sequence shown here is derived from an EMBL/GenBank/DDBJ whole genome shotgun (WGS) entry which is preliminary data.</text>
</comment>
<keyword evidence="3" id="KW-0732">Signal</keyword>